<dbReference type="SUPFAM" id="SSF55424">
    <property type="entry name" value="FAD/NAD-linked reductases, dimerisation (C-terminal) domain"/>
    <property type="match status" value="1"/>
</dbReference>
<proteinExistence type="predicted"/>
<sequence>MTEIESRASRRQRLLIVGASLAGVRAAEGARSHGWSGEITMVGDEPHLPYDRPPLSKQFLQACSGDEPHRLRSDEVWDSLNVDLHTGTTAVGLDAVNQRVHTSDGSIDFDAVVIATGATARTLDLFGGVDGVHQLRTHDDALRIRAALGTARHLVVVGGGFIGSEVAAAASTRGIDVTLVSASDRLLGRSVGPMAAQMLLALHHDAGVHTVLGARPVDIDVRDGRLRGVTLDSGRHLAADAVVVGVGARPSSDWMVGSGIDIDPHSRAIRCDRSLATNVAQVWAAGDVASVPGQPGGHWTAAMESGFIAGANVAGAGKEFTSVPFAWSNWFGHRIQIVGDTRSAQERRDDDGLVVYGHRDRIVGAVGVDSPGAVARVRREMGRRAEHAALATFEG</sequence>
<evidence type="ECO:0000259" key="6">
    <source>
        <dbReference type="Pfam" id="PF14759"/>
    </source>
</evidence>
<dbReference type="PRINTS" id="PR00411">
    <property type="entry name" value="PNDRDTASEI"/>
</dbReference>
<dbReference type="GO" id="GO:0016651">
    <property type="term" value="F:oxidoreductase activity, acting on NAD(P)H"/>
    <property type="evidence" value="ECO:0007669"/>
    <property type="project" value="TreeGrafter"/>
</dbReference>
<evidence type="ECO:0000313" key="8">
    <source>
        <dbReference type="Proteomes" id="UP001143347"/>
    </source>
</evidence>
<dbReference type="Gene3D" id="3.30.390.30">
    <property type="match status" value="1"/>
</dbReference>
<keyword evidence="4" id="KW-0560">Oxidoreductase</keyword>
<dbReference type="PRINTS" id="PR00368">
    <property type="entry name" value="FADPNR"/>
</dbReference>
<keyword evidence="2" id="KW-0285">Flavoprotein</keyword>
<dbReference type="InterPro" id="IPR023753">
    <property type="entry name" value="FAD/NAD-binding_dom"/>
</dbReference>
<dbReference type="Proteomes" id="UP001143347">
    <property type="component" value="Unassembled WGS sequence"/>
</dbReference>
<evidence type="ECO:0000256" key="3">
    <source>
        <dbReference type="ARBA" id="ARBA00022827"/>
    </source>
</evidence>
<feature type="domain" description="Reductase C-terminal" evidence="6">
    <location>
        <begin position="326"/>
        <end position="388"/>
    </location>
</feature>
<evidence type="ECO:0000313" key="7">
    <source>
        <dbReference type="EMBL" id="MCX2963001.1"/>
    </source>
</evidence>
<dbReference type="InterPro" id="IPR016156">
    <property type="entry name" value="FAD/NAD-linked_Rdtase_dimer_sf"/>
</dbReference>
<dbReference type="InterPro" id="IPR050446">
    <property type="entry name" value="FAD-oxidoreductase/Apoptosis"/>
</dbReference>
<dbReference type="GO" id="GO:0005737">
    <property type="term" value="C:cytoplasm"/>
    <property type="evidence" value="ECO:0007669"/>
    <property type="project" value="TreeGrafter"/>
</dbReference>
<accession>A0A9X3D3A7</accession>
<dbReference type="SUPFAM" id="SSF51905">
    <property type="entry name" value="FAD/NAD(P)-binding domain"/>
    <property type="match status" value="2"/>
</dbReference>
<dbReference type="PANTHER" id="PTHR43557:SF2">
    <property type="entry name" value="RIESKE DOMAIN-CONTAINING PROTEIN-RELATED"/>
    <property type="match status" value="1"/>
</dbReference>
<evidence type="ECO:0000256" key="4">
    <source>
        <dbReference type="ARBA" id="ARBA00023002"/>
    </source>
</evidence>
<dbReference type="Pfam" id="PF07992">
    <property type="entry name" value="Pyr_redox_2"/>
    <property type="match status" value="1"/>
</dbReference>
<dbReference type="Pfam" id="PF14759">
    <property type="entry name" value="Reductase_C"/>
    <property type="match status" value="1"/>
</dbReference>
<comment type="cofactor">
    <cofactor evidence="1">
        <name>FAD</name>
        <dbReference type="ChEBI" id="CHEBI:57692"/>
    </cofactor>
</comment>
<dbReference type="AlphaFoldDB" id="A0A9X3D3A7"/>
<gene>
    <name evidence="7" type="ORF">OSB52_02720</name>
</gene>
<feature type="domain" description="FAD/NAD(P)-binding" evidence="5">
    <location>
        <begin position="13"/>
        <end position="306"/>
    </location>
</feature>
<evidence type="ECO:0000259" key="5">
    <source>
        <dbReference type="Pfam" id="PF07992"/>
    </source>
</evidence>
<dbReference type="Gene3D" id="3.50.50.60">
    <property type="entry name" value="FAD/NAD(P)-binding domain"/>
    <property type="match status" value="2"/>
</dbReference>
<dbReference type="InterPro" id="IPR036188">
    <property type="entry name" value="FAD/NAD-bd_sf"/>
</dbReference>
<comment type="caution">
    <text evidence="7">The sequence shown here is derived from an EMBL/GenBank/DDBJ whole genome shotgun (WGS) entry which is preliminary data.</text>
</comment>
<dbReference type="InterPro" id="IPR028202">
    <property type="entry name" value="Reductase_C"/>
</dbReference>
<name>A0A9X3D3A7_9ACTN</name>
<evidence type="ECO:0000256" key="2">
    <source>
        <dbReference type="ARBA" id="ARBA00022630"/>
    </source>
</evidence>
<dbReference type="RefSeq" id="WP_235724127.1">
    <property type="nucleotide sequence ID" value="NZ_JAPKFM010000002.1"/>
</dbReference>
<reference evidence="7" key="1">
    <citation type="submission" date="2022-10" db="EMBL/GenBank/DDBJ databases">
        <title>WGS of marine actinomycetes from Thailand.</title>
        <authorList>
            <person name="Thawai C."/>
        </authorList>
    </citation>
    <scope>NUCLEOTIDE SEQUENCE</scope>
    <source>
        <strain evidence="7">SW21</strain>
    </source>
</reference>
<dbReference type="PANTHER" id="PTHR43557">
    <property type="entry name" value="APOPTOSIS-INDUCING FACTOR 1"/>
    <property type="match status" value="1"/>
</dbReference>
<dbReference type="EMBL" id="JAPKFM010000002">
    <property type="protein sequence ID" value="MCX2963001.1"/>
    <property type="molecule type" value="Genomic_DNA"/>
</dbReference>
<protein>
    <submittedName>
        <fullName evidence="7">FAD/NAD(P)-binding oxidoreductase</fullName>
    </submittedName>
</protein>
<keyword evidence="8" id="KW-1185">Reference proteome</keyword>
<keyword evidence="3" id="KW-0274">FAD</keyword>
<evidence type="ECO:0000256" key="1">
    <source>
        <dbReference type="ARBA" id="ARBA00001974"/>
    </source>
</evidence>
<organism evidence="7 8">
    <name type="scientific">Gordonia aquimaris</name>
    <dbReference type="NCBI Taxonomy" id="2984863"/>
    <lineage>
        <taxon>Bacteria</taxon>
        <taxon>Bacillati</taxon>
        <taxon>Actinomycetota</taxon>
        <taxon>Actinomycetes</taxon>
        <taxon>Mycobacteriales</taxon>
        <taxon>Gordoniaceae</taxon>
        <taxon>Gordonia</taxon>
    </lineage>
</organism>